<evidence type="ECO:0000313" key="2">
    <source>
        <dbReference type="EMBL" id="PPK45560.1"/>
    </source>
</evidence>
<feature type="domain" description="Reverse transcriptase" evidence="1">
    <location>
        <begin position="64"/>
        <end position="259"/>
    </location>
</feature>
<protein>
    <submittedName>
        <fullName evidence="2">Group II intron reverse transcriptase/maturase</fullName>
    </submittedName>
</protein>
<organism evidence="2 3">
    <name type="scientific">Clostridium algidicarnis DSM 15099</name>
    <dbReference type="NCBI Taxonomy" id="1121295"/>
    <lineage>
        <taxon>Bacteria</taxon>
        <taxon>Bacillati</taxon>
        <taxon>Bacillota</taxon>
        <taxon>Clostridia</taxon>
        <taxon>Eubacteriales</taxon>
        <taxon>Clostridiaceae</taxon>
        <taxon>Clostridium</taxon>
    </lineage>
</organism>
<dbReference type="PROSITE" id="PS50878">
    <property type="entry name" value="RT_POL"/>
    <property type="match status" value="1"/>
</dbReference>
<dbReference type="GO" id="GO:0003964">
    <property type="term" value="F:RNA-directed DNA polymerase activity"/>
    <property type="evidence" value="ECO:0007669"/>
    <property type="project" value="UniProtKB-KW"/>
</dbReference>
<dbReference type="Proteomes" id="UP000239863">
    <property type="component" value="Unassembled WGS sequence"/>
</dbReference>
<name>A0A2S6FVC3_9CLOT</name>
<gene>
    <name evidence="2" type="ORF">BD821_11914</name>
</gene>
<proteinExistence type="predicted"/>
<dbReference type="PANTHER" id="PTHR34047:SF8">
    <property type="entry name" value="PROTEIN YKFC"/>
    <property type="match status" value="1"/>
</dbReference>
<sequence length="259" mass="29982">METKLVKIAEIAKEKPKERFTSLYHYLNKEMLLKCHKELSGNKATGIDEVTKVQYAENLEDNIENLIKKLKNHNYKPQGVKRVYIPKGDGKSKRPLGIPSYEDKIVQMGLNKILQAIYEEDFMEFSYGFRPNRNCHTAIKRLNNIIESGKISYVVDADIKGFFNNVNHEWMIKFLELRIGDINIIKLINRFLKSGMMENGVAEATELGTPQGSILSPTLANIYLHYALDLWFEKIIKRAFKGEAEIVRYADDFVCCFQY</sequence>
<comment type="caution">
    <text evidence="2">The sequence shown here is derived from an EMBL/GenBank/DDBJ whole genome shotgun (WGS) entry which is preliminary data.</text>
</comment>
<dbReference type="InterPro" id="IPR043502">
    <property type="entry name" value="DNA/RNA_pol_sf"/>
</dbReference>
<reference evidence="2 3" key="1">
    <citation type="submission" date="2018-02" db="EMBL/GenBank/DDBJ databases">
        <title>Genomic Encyclopedia of Archaeal and Bacterial Type Strains, Phase II (KMG-II): from individual species to whole genera.</title>
        <authorList>
            <person name="Goeker M."/>
        </authorList>
    </citation>
    <scope>NUCLEOTIDE SEQUENCE [LARGE SCALE GENOMIC DNA]</scope>
    <source>
        <strain evidence="2 3">DSM 15099</strain>
    </source>
</reference>
<dbReference type="InterPro" id="IPR051083">
    <property type="entry name" value="GrpII_Intron_Splice-Mob/Def"/>
</dbReference>
<dbReference type="PANTHER" id="PTHR34047">
    <property type="entry name" value="NUCLEAR INTRON MATURASE 1, MITOCHONDRIAL-RELATED"/>
    <property type="match status" value="1"/>
</dbReference>
<dbReference type="SUPFAM" id="SSF56672">
    <property type="entry name" value="DNA/RNA polymerases"/>
    <property type="match status" value="1"/>
</dbReference>
<evidence type="ECO:0000259" key="1">
    <source>
        <dbReference type="PROSITE" id="PS50878"/>
    </source>
</evidence>
<keyword evidence="2" id="KW-0695">RNA-directed DNA polymerase</keyword>
<dbReference type="RefSeq" id="WP_341456787.1">
    <property type="nucleotide sequence ID" value="NZ_PTIS01000019.1"/>
</dbReference>
<dbReference type="Pfam" id="PF00078">
    <property type="entry name" value="RVT_1"/>
    <property type="match status" value="1"/>
</dbReference>
<dbReference type="AlphaFoldDB" id="A0A2S6FVC3"/>
<evidence type="ECO:0000313" key="3">
    <source>
        <dbReference type="Proteomes" id="UP000239863"/>
    </source>
</evidence>
<dbReference type="CDD" id="cd01651">
    <property type="entry name" value="RT_G2_intron"/>
    <property type="match status" value="1"/>
</dbReference>
<dbReference type="EMBL" id="PTIS01000019">
    <property type="protein sequence ID" value="PPK45560.1"/>
    <property type="molecule type" value="Genomic_DNA"/>
</dbReference>
<accession>A0A2S6FVC3</accession>
<dbReference type="InterPro" id="IPR000477">
    <property type="entry name" value="RT_dom"/>
</dbReference>
<keyword evidence="2" id="KW-0808">Transferase</keyword>
<keyword evidence="2" id="KW-0548">Nucleotidyltransferase</keyword>